<dbReference type="EMBL" id="CAJNOQ010029089">
    <property type="protein sequence ID" value="CAF1566317.1"/>
    <property type="molecule type" value="Genomic_DNA"/>
</dbReference>
<dbReference type="Proteomes" id="UP000681722">
    <property type="component" value="Unassembled WGS sequence"/>
</dbReference>
<evidence type="ECO:0000313" key="4">
    <source>
        <dbReference type="EMBL" id="CAF4428703.1"/>
    </source>
</evidence>
<dbReference type="EMBL" id="CAJOBC010094892">
    <property type="protein sequence ID" value="CAF4428703.1"/>
    <property type="molecule type" value="Genomic_DNA"/>
</dbReference>
<reference evidence="2" key="1">
    <citation type="submission" date="2021-02" db="EMBL/GenBank/DDBJ databases">
        <authorList>
            <person name="Nowell W R."/>
        </authorList>
    </citation>
    <scope>NUCLEOTIDE SEQUENCE</scope>
</reference>
<protein>
    <recommendedName>
        <fullName evidence="6">DUF4218 domain-containing protein</fullName>
    </recommendedName>
</protein>
<evidence type="ECO:0000313" key="5">
    <source>
        <dbReference type="Proteomes" id="UP000663829"/>
    </source>
</evidence>
<evidence type="ECO:0000313" key="1">
    <source>
        <dbReference type="EMBL" id="CAF1107638.1"/>
    </source>
</evidence>
<dbReference type="Proteomes" id="UP000677228">
    <property type="component" value="Unassembled WGS sequence"/>
</dbReference>
<dbReference type="Proteomes" id="UP000663829">
    <property type="component" value="Unassembled WGS sequence"/>
</dbReference>
<sequence length="191" mass="22228">MHTVYLCHAKKLLVRIQPVITKENILKINQKLQSINYIHDILRRPRSFSNVKKWKTSEVRLFILCIGLAIFAEFLSEEIIGDLALYNIILRLLHDYWDNDKNLNDSIVSLLKIYIKNLSNKVDCDLYPPELLTISTHTHLHLPLQCRKFGRLNWLTNFAFESFLGYLKAFVKGSSGAGNKLLLHLFQTSLF</sequence>
<dbReference type="EMBL" id="CAJOBA010011914">
    <property type="protein sequence ID" value="CAF3872709.1"/>
    <property type="molecule type" value="Genomic_DNA"/>
</dbReference>
<gene>
    <name evidence="2" type="ORF">GPM918_LOCUS40098</name>
    <name evidence="1" type="ORF">OVA965_LOCUS19604</name>
    <name evidence="4" type="ORF">SRO942_LOCUS41025</name>
    <name evidence="3" type="ORF">TMI583_LOCUS19702</name>
</gene>
<dbReference type="AlphaFoldDB" id="A0A815Y7H8"/>
<keyword evidence="5" id="KW-1185">Reference proteome</keyword>
<accession>A0A815Y7H8</accession>
<dbReference type="EMBL" id="CAJNOK010010155">
    <property type="protein sequence ID" value="CAF1107638.1"/>
    <property type="molecule type" value="Genomic_DNA"/>
</dbReference>
<evidence type="ECO:0000313" key="3">
    <source>
        <dbReference type="EMBL" id="CAF3872709.1"/>
    </source>
</evidence>
<name>A0A815Y7H8_9BILA</name>
<dbReference type="OrthoDB" id="10047196at2759"/>
<comment type="caution">
    <text evidence="2">The sequence shown here is derived from an EMBL/GenBank/DDBJ whole genome shotgun (WGS) entry which is preliminary data.</text>
</comment>
<proteinExistence type="predicted"/>
<dbReference type="Proteomes" id="UP000682733">
    <property type="component" value="Unassembled WGS sequence"/>
</dbReference>
<evidence type="ECO:0000313" key="2">
    <source>
        <dbReference type="EMBL" id="CAF1566317.1"/>
    </source>
</evidence>
<evidence type="ECO:0008006" key="6">
    <source>
        <dbReference type="Google" id="ProtNLM"/>
    </source>
</evidence>
<organism evidence="2 5">
    <name type="scientific">Didymodactylos carnosus</name>
    <dbReference type="NCBI Taxonomy" id="1234261"/>
    <lineage>
        <taxon>Eukaryota</taxon>
        <taxon>Metazoa</taxon>
        <taxon>Spiralia</taxon>
        <taxon>Gnathifera</taxon>
        <taxon>Rotifera</taxon>
        <taxon>Eurotatoria</taxon>
        <taxon>Bdelloidea</taxon>
        <taxon>Philodinida</taxon>
        <taxon>Philodinidae</taxon>
        <taxon>Didymodactylos</taxon>
    </lineage>
</organism>